<keyword evidence="2" id="KW-1185">Reference proteome</keyword>
<evidence type="ECO:0008006" key="3">
    <source>
        <dbReference type="Google" id="ProtNLM"/>
    </source>
</evidence>
<proteinExistence type="predicted"/>
<gene>
    <name evidence="1" type="ORF">RM532_03035</name>
</gene>
<sequence length="263" mass="26337">MHVECYIRDIRHHPAKLPDQGEAMKALILSLALAAGAVTQAHAQTLPDLGGLPGGGSAPDAGLLLDLLNGGFDQFAGEDGMLPAGEGVAQLTGLGDQLRMLVINPLNDALPEPLLLPLLSDLSIVLSDLNNGGTPSLPGLPDGGDVGELPELPGAGDLPDALGDLLGQAGGAEQLLMLLESLSGGGLDDPAAIADLLDPAALQSMLEELIGQSGGLAPPAELTDLLDAMALQSALEDLIGQAGGAEQLQGLLEGLPGGVLPEA</sequence>
<evidence type="ECO:0000313" key="2">
    <source>
        <dbReference type="Proteomes" id="UP001251857"/>
    </source>
</evidence>
<dbReference type="RefSeq" id="WP_311651657.1">
    <property type="nucleotide sequence ID" value="NZ_JAVRIB010000002.1"/>
</dbReference>
<name>A0ABU3BX97_9GAMM</name>
<reference evidence="1 2" key="1">
    <citation type="submission" date="2023-09" db="EMBL/GenBank/DDBJ databases">
        <authorList>
            <person name="Rey-Velasco X."/>
        </authorList>
    </citation>
    <scope>NUCLEOTIDE SEQUENCE [LARGE SCALE GENOMIC DNA]</scope>
    <source>
        <strain evidence="1 2">W335</strain>
    </source>
</reference>
<organism evidence="1 2">
    <name type="scientific">Spectribacter hydrogenoxidans</name>
    <dbReference type="NCBI Taxonomy" id="3075608"/>
    <lineage>
        <taxon>Bacteria</taxon>
        <taxon>Pseudomonadati</taxon>
        <taxon>Pseudomonadota</taxon>
        <taxon>Gammaproteobacteria</taxon>
        <taxon>Salinisphaerales</taxon>
        <taxon>Salinisphaeraceae</taxon>
        <taxon>Spectribacter</taxon>
    </lineage>
</organism>
<accession>A0ABU3BX97</accession>
<dbReference type="EMBL" id="JAVRIB010000002">
    <property type="protein sequence ID" value="MDT0633929.1"/>
    <property type="molecule type" value="Genomic_DNA"/>
</dbReference>
<dbReference type="Proteomes" id="UP001251857">
    <property type="component" value="Unassembled WGS sequence"/>
</dbReference>
<comment type="caution">
    <text evidence="1">The sequence shown here is derived from an EMBL/GenBank/DDBJ whole genome shotgun (WGS) entry which is preliminary data.</text>
</comment>
<protein>
    <recommendedName>
        <fullName evidence="3">DUF2780 domain-containing protein</fullName>
    </recommendedName>
</protein>
<evidence type="ECO:0000313" key="1">
    <source>
        <dbReference type="EMBL" id="MDT0633929.1"/>
    </source>
</evidence>